<dbReference type="PANTHER" id="PTHR43283">
    <property type="entry name" value="BETA-LACTAMASE-RELATED"/>
    <property type="match status" value="1"/>
</dbReference>
<dbReference type="Gene3D" id="3.40.710.10">
    <property type="entry name" value="DD-peptidase/beta-lactamase superfamily"/>
    <property type="match status" value="1"/>
</dbReference>
<evidence type="ECO:0000259" key="3">
    <source>
        <dbReference type="Pfam" id="PF00144"/>
    </source>
</evidence>
<evidence type="ECO:0000313" key="4">
    <source>
        <dbReference type="EMBL" id="RZQ61597.1"/>
    </source>
</evidence>
<feature type="domain" description="Beta-lactamase-related" evidence="3">
    <location>
        <begin position="92"/>
        <end position="404"/>
    </location>
</feature>
<evidence type="ECO:0000256" key="1">
    <source>
        <dbReference type="ARBA" id="ARBA00022801"/>
    </source>
</evidence>
<dbReference type="PANTHER" id="PTHR43283:SF11">
    <property type="entry name" value="BETA-LACTAMASE-RELATED DOMAIN-CONTAINING PROTEIN"/>
    <property type="match status" value="1"/>
</dbReference>
<keyword evidence="2" id="KW-0732">Signal</keyword>
<proteinExistence type="predicted"/>
<keyword evidence="1 4" id="KW-0378">Hydrolase</keyword>
<dbReference type="OrthoDB" id="9809635at2"/>
<dbReference type="InterPro" id="IPR012338">
    <property type="entry name" value="Beta-lactam/transpept-like"/>
</dbReference>
<dbReference type="InterPro" id="IPR001466">
    <property type="entry name" value="Beta-lactam-related"/>
</dbReference>
<sequence length="579" mass="62421">MRLGRLSAVVAVAAVTLGVVSVPTATAGGPSGRFDRPRSGFAPASTVLRAGSPESVGLDPAALLVAEQRIDAWTRPGASGHPLLSGAVGVHIHDGVVVNTHVVGGAVRYADGSGTELPPERQVPMREDTIFDMASVSKLFTSIVVLQLVERGKVRLDKPVRDYLPEFGVNGKEPITVQQLLTHTSGLEPFLYLWRDWPDKAARIKAVMDVKPKYVPGSTYEYSDLNLITLGVLAERLTGSPLDVLVRTGITEPLRMSDTGYNPPEEKLPRVAATEFMTVPDRGMVRGQVHDENAWSLGGVAGHAGVFSTAADMSVLGQAVLNGGSYRGARILRPDTVRKMLTNYNQAFPGDSHGLGFELDQLWYMGGLTSPDSAGHTGYTGTSLVIDPKSRSIAILLTNRVHPSRNWGTIQPAREVWANGLARALAVRPARGHDAWFSEIGNLSAATLTSGPLATGGRSARVEFAAFADSEPTDTLVLESSPDGVAWQPVPLRASGRGAPDGEVTALSGTGHRAWWRVRAELPATERLYVRWRYATDRLYTGRGMIVDAIKIREGRNTLLDSERDPEALRAEGWRLRSR</sequence>
<evidence type="ECO:0000256" key="2">
    <source>
        <dbReference type="SAM" id="SignalP"/>
    </source>
</evidence>
<keyword evidence="5" id="KW-1185">Reference proteome</keyword>
<comment type="caution">
    <text evidence="4">The sequence shown here is derived from an EMBL/GenBank/DDBJ whole genome shotgun (WGS) entry which is preliminary data.</text>
</comment>
<organism evidence="4 5">
    <name type="scientific">Amycolatopsis suaedae</name>
    <dbReference type="NCBI Taxonomy" id="2510978"/>
    <lineage>
        <taxon>Bacteria</taxon>
        <taxon>Bacillati</taxon>
        <taxon>Actinomycetota</taxon>
        <taxon>Actinomycetes</taxon>
        <taxon>Pseudonocardiales</taxon>
        <taxon>Pseudonocardiaceae</taxon>
        <taxon>Amycolatopsis</taxon>
    </lineage>
</organism>
<dbReference type="EMBL" id="SFCC01000011">
    <property type="protein sequence ID" value="RZQ61597.1"/>
    <property type="molecule type" value="Genomic_DNA"/>
</dbReference>
<dbReference type="Pfam" id="PF00144">
    <property type="entry name" value="Beta-lactamase"/>
    <property type="match status" value="1"/>
</dbReference>
<gene>
    <name evidence="4" type="ORF">EWH70_21730</name>
</gene>
<dbReference type="AlphaFoldDB" id="A0A4Q7J3Q2"/>
<feature type="chain" id="PRO_5020587549" evidence="2">
    <location>
        <begin position="28"/>
        <end position="579"/>
    </location>
</feature>
<dbReference type="InterPro" id="IPR050789">
    <property type="entry name" value="Diverse_Enzym_Activities"/>
</dbReference>
<dbReference type="GO" id="GO:0016787">
    <property type="term" value="F:hydrolase activity"/>
    <property type="evidence" value="ECO:0007669"/>
    <property type="project" value="UniProtKB-KW"/>
</dbReference>
<feature type="signal peptide" evidence="2">
    <location>
        <begin position="1"/>
        <end position="27"/>
    </location>
</feature>
<dbReference type="Proteomes" id="UP000292003">
    <property type="component" value="Unassembled WGS sequence"/>
</dbReference>
<name>A0A4Q7J3Q2_9PSEU</name>
<accession>A0A4Q7J3Q2</accession>
<dbReference type="SUPFAM" id="SSF56601">
    <property type="entry name" value="beta-lactamase/transpeptidase-like"/>
    <property type="match status" value="1"/>
</dbReference>
<evidence type="ECO:0000313" key="5">
    <source>
        <dbReference type="Proteomes" id="UP000292003"/>
    </source>
</evidence>
<protein>
    <submittedName>
        <fullName evidence="4">Class A beta-lactamase-related serine hydrolase</fullName>
    </submittedName>
</protein>
<reference evidence="4 5" key="1">
    <citation type="submission" date="2019-02" db="EMBL/GenBank/DDBJ databases">
        <title>Draft genome sequence of Amycolatopsis sp. 8-3EHSu isolated from roots of Suaeda maritima.</title>
        <authorList>
            <person name="Duangmal K."/>
            <person name="Chantavorakit T."/>
        </authorList>
    </citation>
    <scope>NUCLEOTIDE SEQUENCE [LARGE SCALE GENOMIC DNA]</scope>
    <source>
        <strain evidence="4 5">8-3EHSu</strain>
    </source>
</reference>
<dbReference type="RefSeq" id="WP_130477330.1">
    <property type="nucleotide sequence ID" value="NZ_SFCC01000011.1"/>
</dbReference>